<keyword evidence="5" id="KW-1003">Cell membrane</keyword>
<evidence type="ECO:0000256" key="9">
    <source>
        <dbReference type="ARBA" id="ARBA00023010"/>
    </source>
</evidence>
<dbReference type="PANTHER" id="PTHR33909">
    <property type="entry name" value="SEC TRANSLOCON ACCESSORY COMPLEX SUBUNIT YAJC"/>
    <property type="match status" value="1"/>
</dbReference>
<evidence type="ECO:0000256" key="5">
    <source>
        <dbReference type="ARBA" id="ARBA00022475"/>
    </source>
</evidence>
<accession>A0A368C3R2</accession>
<name>A0A368C3R2_9GAMM</name>
<dbReference type="AlphaFoldDB" id="A0A368C3R2"/>
<protein>
    <recommendedName>
        <fullName evidence="3">Sec translocon accessory complex subunit YajC</fullName>
    </recommendedName>
</protein>
<evidence type="ECO:0000256" key="2">
    <source>
        <dbReference type="ARBA" id="ARBA00006742"/>
    </source>
</evidence>
<dbReference type="InterPro" id="IPR003849">
    <property type="entry name" value="Preprotein_translocase_YajC"/>
</dbReference>
<gene>
    <name evidence="11" type="primary">yajC</name>
    <name evidence="11" type="ORF">M9B40_02985</name>
</gene>
<sequence length="100" mass="11459">MNEAAAPTFFPFLMLLFFFLFVYFMTIRPQQKRKKEHDALVAALKKGDEVMTSSGIVGKIENVKDRYVLIRLGDNVTINMQKEFISSLLPKGTINNIETQ</sequence>
<dbReference type="GO" id="GO:0005886">
    <property type="term" value="C:plasma membrane"/>
    <property type="evidence" value="ECO:0007669"/>
    <property type="project" value="UniProtKB-SubCell"/>
</dbReference>
<evidence type="ECO:0000313" key="11">
    <source>
        <dbReference type="EMBL" id="URQ62711.1"/>
    </source>
</evidence>
<evidence type="ECO:0000256" key="4">
    <source>
        <dbReference type="ARBA" id="ARBA00022448"/>
    </source>
</evidence>
<dbReference type="GO" id="GO:0015031">
    <property type="term" value="P:protein transport"/>
    <property type="evidence" value="ECO:0007669"/>
    <property type="project" value="UniProtKB-KW"/>
</dbReference>
<reference evidence="11" key="1">
    <citation type="submission" date="2022-05" db="EMBL/GenBank/DDBJ databases">
        <title>Single-amplified genomics reveal most streamlined microbe among free-living bacteria.</title>
        <authorList>
            <person name="Roda-Garcia J."/>
            <person name="Haro-Moreno J.M."/>
            <person name="Rodriguez-Valera F."/>
            <person name="Almagro-Moreno S."/>
            <person name="Lopez-Perez M."/>
        </authorList>
    </citation>
    <scope>NUCLEOTIDE SEQUENCE</scope>
    <source>
        <strain evidence="11">TMED112-D2-2</strain>
    </source>
</reference>
<dbReference type="EMBL" id="CP097966">
    <property type="protein sequence ID" value="URQ62711.1"/>
    <property type="molecule type" value="Genomic_DNA"/>
</dbReference>
<evidence type="ECO:0000256" key="6">
    <source>
        <dbReference type="ARBA" id="ARBA00022692"/>
    </source>
</evidence>
<dbReference type="Pfam" id="PF02699">
    <property type="entry name" value="YajC"/>
    <property type="match status" value="1"/>
</dbReference>
<proteinExistence type="inferred from homology"/>
<keyword evidence="8" id="KW-1133">Transmembrane helix</keyword>
<dbReference type="NCBIfam" id="TIGR00739">
    <property type="entry name" value="yajC"/>
    <property type="match status" value="1"/>
</dbReference>
<evidence type="ECO:0000313" key="12">
    <source>
        <dbReference type="Proteomes" id="UP001056381"/>
    </source>
</evidence>
<keyword evidence="10" id="KW-0472">Membrane</keyword>
<keyword evidence="4" id="KW-0813">Transport</keyword>
<evidence type="ECO:0000256" key="1">
    <source>
        <dbReference type="ARBA" id="ARBA00004162"/>
    </source>
</evidence>
<comment type="similarity">
    <text evidence="2">Belongs to the YajC family.</text>
</comment>
<dbReference type="Proteomes" id="UP001056381">
    <property type="component" value="Chromosome"/>
</dbReference>
<evidence type="ECO:0000256" key="3">
    <source>
        <dbReference type="ARBA" id="ARBA00014962"/>
    </source>
</evidence>
<dbReference type="PRINTS" id="PR01853">
    <property type="entry name" value="YAJCTRNLCASE"/>
</dbReference>
<dbReference type="PANTHER" id="PTHR33909:SF1">
    <property type="entry name" value="SEC TRANSLOCON ACCESSORY COMPLEX SUBUNIT YAJC"/>
    <property type="match status" value="1"/>
</dbReference>
<evidence type="ECO:0000256" key="8">
    <source>
        <dbReference type="ARBA" id="ARBA00022989"/>
    </source>
</evidence>
<evidence type="ECO:0000256" key="7">
    <source>
        <dbReference type="ARBA" id="ARBA00022927"/>
    </source>
</evidence>
<keyword evidence="12" id="KW-1185">Reference proteome</keyword>
<keyword evidence="7" id="KW-0653">Protein transport</keyword>
<organism evidence="11 12">
    <name type="scientific">SAR86 cluster bacterium</name>
    <dbReference type="NCBI Taxonomy" id="2030880"/>
    <lineage>
        <taxon>Bacteria</taxon>
        <taxon>Pseudomonadati</taxon>
        <taxon>Pseudomonadota</taxon>
        <taxon>Gammaproteobacteria</taxon>
        <taxon>SAR86 cluster</taxon>
    </lineage>
</organism>
<keyword evidence="6" id="KW-0812">Transmembrane</keyword>
<dbReference type="SMART" id="SM01323">
    <property type="entry name" value="YajC"/>
    <property type="match status" value="1"/>
</dbReference>
<evidence type="ECO:0000256" key="10">
    <source>
        <dbReference type="ARBA" id="ARBA00023136"/>
    </source>
</evidence>
<keyword evidence="9" id="KW-0811">Translocation</keyword>
<comment type="subcellular location">
    <subcellularLocation>
        <location evidence="1">Cell membrane</location>
        <topology evidence="1">Single-pass membrane protein</topology>
    </subcellularLocation>
</comment>